<dbReference type="InterPro" id="IPR005494">
    <property type="entry name" value="GSPS_pre-ATP-grasp-like_dom"/>
</dbReference>
<comment type="caution">
    <text evidence="7">The sequence shown here is derived from an EMBL/GenBank/DDBJ whole genome shotgun (WGS) entry which is preliminary data.</text>
</comment>
<keyword evidence="3" id="KW-0547">Nucleotide-binding</keyword>
<evidence type="ECO:0000313" key="7">
    <source>
        <dbReference type="EMBL" id="MBV7259506.1"/>
    </source>
</evidence>
<dbReference type="GO" id="GO:0016874">
    <property type="term" value="F:ligase activity"/>
    <property type="evidence" value="ECO:0007669"/>
    <property type="project" value="UniProtKB-KW"/>
</dbReference>
<evidence type="ECO:0000256" key="4">
    <source>
        <dbReference type="ARBA" id="ARBA00022840"/>
    </source>
</evidence>
<evidence type="ECO:0000256" key="1">
    <source>
        <dbReference type="ARBA" id="ARBA00022598"/>
    </source>
</evidence>
<organism evidence="7 8">
    <name type="scientific">Erythrobacter crassostreae</name>
    <dbReference type="NCBI Taxonomy" id="2828328"/>
    <lineage>
        <taxon>Bacteria</taxon>
        <taxon>Pseudomonadati</taxon>
        <taxon>Pseudomonadota</taxon>
        <taxon>Alphaproteobacteria</taxon>
        <taxon>Sphingomonadales</taxon>
        <taxon>Erythrobacteraceae</taxon>
        <taxon>Erythrobacter/Porphyrobacter group</taxon>
        <taxon>Erythrobacter</taxon>
    </lineage>
</organism>
<evidence type="ECO:0000256" key="2">
    <source>
        <dbReference type="ARBA" id="ARBA00022723"/>
    </source>
</evidence>
<dbReference type="EMBL" id="JAGSPC010000001">
    <property type="protein sequence ID" value="MBV7259506.1"/>
    <property type="molecule type" value="Genomic_DNA"/>
</dbReference>
<accession>A0A9X1F3X1</accession>
<dbReference type="RefSeq" id="WP_218404727.1">
    <property type="nucleotide sequence ID" value="NZ_JAGSPC010000001.1"/>
</dbReference>
<evidence type="ECO:0000313" key="8">
    <source>
        <dbReference type="Proteomes" id="UP001138681"/>
    </source>
</evidence>
<dbReference type="GO" id="GO:0005524">
    <property type="term" value="F:ATP binding"/>
    <property type="evidence" value="ECO:0007669"/>
    <property type="project" value="UniProtKB-KW"/>
</dbReference>
<proteinExistence type="predicted"/>
<keyword evidence="8" id="KW-1185">Reference proteome</keyword>
<gene>
    <name evidence="7" type="ORF">KCG46_07965</name>
</gene>
<keyword evidence="5" id="KW-0460">Magnesium</keyword>
<keyword evidence="4" id="KW-0067">ATP-binding</keyword>
<dbReference type="GO" id="GO:0046872">
    <property type="term" value="F:metal ion binding"/>
    <property type="evidence" value="ECO:0007669"/>
    <property type="project" value="UniProtKB-KW"/>
</dbReference>
<evidence type="ECO:0000256" key="3">
    <source>
        <dbReference type="ARBA" id="ARBA00022741"/>
    </source>
</evidence>
<evidence type="ECO:0000256" key="5">
    <source>
        <dbReference type="ARBA" id="ARBA00022842"/>
    </source>
</evidence>
<sequence length="388" mass="43593">MQRRNMDERPDWQAIAEANGFVFHHVDGEIYWDERACWQFTLKEVEEEIEDPTTELYAMCLSLVDDACASQELMEKLAIPRSMWDIIANSWRSGEASLYGRFDFAYDGSGPAKLLEFNADTPTSVYETAFFQWRWLEDKIAAGELPAESDQFNRLHEALVERFGQMFTAGSLVHFSAVAEHIEDRATVAYFEDVAGQAGLEPRFIGIDNVGIDESGQFIDPEGYQIGAIFKLYPWEDMMREEFAEQVAKSNTTFVEPAWKAILSNKAMLPLLWDRHKGHRNLLPAAVAGTEAAKAMLNDAHVTKPFFSREGADIELFDGSQHHKGPEQGYGEEGAIIQAYAPIARHGENHAVIGSWVVGDDPAGMSIREDASPITRDLARFLPHIILG</sequence>
<dbReference type="Proteomes" id="UP001138681">
    <property type="component" value="Unassembled WGS sequence"/>
</dbReference>
<reference evidence="7" key="1">
    <citation type="submission" date="2021-04" db="EMBL/GenBank/DDBJ databases">
        <authorList>
            <person name="Pira H."/>
            <person name="Risdian C."/>
            <person name="Wink J."/>
        </authorList>
    </citation>
    <scope>NUCLEOTIDE SEQUENCE</scope>
    <source>
        <strain evidence="7">WH158</strain>
    </source>
</reference>
<evidence type="ECO:0000259" key="6">
    <source>
        <dbReference type="Pfam" id="PF03738"/>
    </source>
</evidence>
<name>A0A9X1F3X1_9SPHN</name>
<protein>
    <submittedName>
        <fullName evidence="7">Glutathionylspermidine synthase family protein</fullName>
    </submittedName>
</protein>
<dbReference type="Pfam" id="PF03738">
    <property type="entry name" value="GSP_synth"/>
    <property type="match status" value="1"/>
</dbReference>
<keyword evidence="2" id="KW-0479">Metal-binding</keyword>
<dbReference type="AlphaFoldDB" id="A0A9X1F3X1"/>
<keyword evidence="1" id="KW-0436">Ligase</keyword>
<feature type="domain" description="Glutathionylspermidine synthase pre-ATP-grasp-like" evidence="6">
    <location>
        <begin position="12"/>
        <end position="386"/>
    </location>
</feature>